<feature type="region of interest" description="Disordered" evidence="1">
    <location>
        <begin position="426"/>
        <end position="478"/>
    </location>
</feature>
<organism evidence="2 3">
    <name type="scientific">Caenorhabditis elegans</name>
    <dbReference type="NCBI Taxonomy" id="6239"/>
    <lineage>
        <taxon>Eukaryota</taxon>
        <taxon>Metazoa</taxon>
        <taxon>Ecdysozoa</taxon>
        <taxon>Nematoda</taxon>
        <taxon>Chromadorea</taxon>
        <taxon>Rhabditida</taxon>
        <taxon>Rhabditina</taxon>
        <taxon>Rhabditomorpha</taxon>
        <taxon>Rhabditoidea</taxon>
        <taxon>Rhabditidae</taxon>
        <taxon>Peloderinae</taxon>
        <taxon>Caenorhabditis</taxon>
    </lineage>
</organism>
<feature type="region of interest" description="Disordered" evidence="1">
    <location>
        <begin position="1"/>
        <end position="34"/>
    </location>
</feature>
<dbReference type="FunCoup" id="Q9TZK8">
    <property type="interactions" value="12"/>
</dbReference>
<evidence type="ECO:0000256" key="1">
    <source>
        <dbReference type="SAM" id="MobiDB-lite"/>
    </source>
</evidence>
<dbReference type="IntAct" id="Q9TZK8">
    <property type="interactions" value="23"/>
</dbReference>
<dbReference type="GeneID" id="180497"/>
<feature type="region of interest" description="Disordered" evidence="1">
    <location>
        <begin position="305"/>
        <end position="346"/>
    </location>
</feature>
<dbReference type="PIR" id="T33490">
    <property type="entry name" value="T33490"/>
</dbReference>
<feature type="compositionally biased region" description="Low complexity" evidence="1">
    <location>
        <begin position="440"/>
        <end position="454"/>
    </location>
</feature>
<sequence length="832" mass="91787">MSSSKLSSCDLPNSRGNREGHRSHSRSNLESASKNMGHHISIEELFYSFVKQDGVQSTSRGYGGRSHHGSVSFNGNPSMNGDQLNHSINQSMNAARANRNVFNSSSIPPTAPVFSADFRQNSQTRNNSSWNQRNLSVSTYQYNTQQSNTGHSRSRPNGQLGRSFSDGSNNHGHAGNVSFSGSSVPAGFQKQETKAYQQLHGNKSFNAQAGVQAPGDHKDKRYGGMFGNELINSINSSFGQQHDVFKPRNLNQSFSGFTINEALTRKHHQEGSRNDRRRSHGSTNVQDRAFYNTDDNELSDDVFIEDSNGVANGPKSVTNKSQQQSRGTKDAGSQVAEKLNSSRGAAQRNLKSNVFSKDGTELSVEQLLEIVSMKIGQHLHSASSSHGECSNLNRTLPARSDLNCSIGEDFDSSFLDVNNRTLPENLSKKTSVQKHRRGSSRSASRLASLDVTLETVEEDVEPTPSPHPSSPPKISRRKWTGTFDANVEEMRRLLHGDPGKPKSTKRAFSSKDQRTPSLSIITSPKALIGEKCLTASNKSSKIDKSLGMIDSKLTKSPMYSATVSGKEATSGNRIARKLTPGLDGLKSSHCTGNPVSIDCNGCPTPKRSGINCDNRMAEVNNQAGRWSSEATSQPAPLPCKSANPTEDSSQDAPPTSPPPRISDSLTAFLEAQQDFNDYIDAHYKEKTQLLKVNLNIHGMSPERWLYLNYFCTETIPRLDGPYADDPRVPPVRNIFRRWFLRFAEACLGNPNDLAVQKDIALEFVQARLDDTSSSTDSTNMLYMLWKECIGQKNIISIADACLLVYLRKSDPVRYLNAKREWLESIFDPPRDQ</sequence>
<dbReference type="PhylomeDB" id="Q9TZK8"/>
<gene>
    <name evidence="2 4" type="primary">meg-4</name>
    <name evidence="4" type="ORF">C36C9.1</name>
    <name evidence="2" type="ORF">CELE_C36C9.1</name>
</gene>
<dbReference type="GO" id="GO:0036093">
    <property type="term" value="P:germ cell proliferation"/>
    <property type="evidence" value="ECO:0000316"/>
    <property type="project" value="WormBase"/>
</dbReference>
<proteinExistence type="evidence at protein level"/>
<dbReference type="UCSC" id="C36C9.1">
    <property type="organism name" value="c. elegans"/>
</dbReference>
<dbReference type="PaxDb" id="6239-C36C9.1"/>
<dbReference type="AGR" id="WB:WBGene00016485"/>
<evidence type="ECO:0000313" key="4">
    <source>
        <dbReference type="WormBase" id="C36C9.1"/>
    </source>
</evidence>
<feature type="region of interest" description="Disordered" evidence="1">
    <location>
        <begin position="142"/>
        <end position="186"/>
    </location>
</feature>
<keyword evidence="3" id="KW-1185">Reference proteome</keyword>
<feature type="compositionally biased region" description="Polar residues" evidence="1">
    <location>
        <begin position="142"/>
        <end position="183"/>
    </location>
</feature>
<dbReference type="CTD" id="180497"/>
<feature type="compositionally biased region" description="Polar residues" evidence="1">
    <location>
        <begin position="642"/>
        <end position="653"/>
    </location>
</feature>
<comment type="interaction">
    <interactant intactId="EBI-314126">
        <id>Q9TZK8</id>
    </interactant>
    <interactant intactId="EBI-316637">
        <id>Q19872</id>
        <label>atz-1</label>
    </interactant>
    <organismsDiffer>false</organismsDiffer>
    <experiments>3</experiments>
</comment>
<feature type="compositionally biased region" description="Polar residues" evidence="1">
    <location>
        <begin position="315"/>
        <end position="326"/>
    </location>
</feature>
<dbReference type="Proteomes" id="UP000001940">
    <property type="component" value="Chromosome X"/>
</dbReference>
<dbReference type="PeptideAtlas" id="Q9TZK8"/>
<feature type="compositionally biased region" description="Polar residues" evidence="1">
    <location>
        <begin position="623"/>
        <end position="634"/>
    </location>
</feature>
<dbReference type="EMBL" id="BX284606">
    <property type="protein sequence ID" value="CCD66880.1"/>
    <property type="molecule type" value="Genomic_DNA"/>
</dbReference>
<dbReference type="DIP" id="DIP-25764N"/>
<dbReference type="STRING" id="6239.C36C9.1.1"/>
<dbReference type="GO" id="GO:0043186">
    <property type="term" value="C:P granule"/>
    <property type="evidence" value="ECO:0000314"/>
    <property type="project" value="WormBase"/>
</dbReference>
<dbReference type="KEGG" id="cel:CELE_C36C9.1"/>
<reference evidence="2 3" key="1">
    <citation type="journal article" date="1998" name="Science">
        <title>Genome sequence of the nematode C. elegans: a platform for investigating biology.</title>
        <authorList>
            <consortium name="The C. elegans sequencing consortium"/>
            <person name="Sulson J.E."/>
            <person name="Waterston R."/>
        </authorList>
    </citation>
    <scope>NUCLEOTIDE SEQUENCE [LARGE SCALE GENOMIC DNA]</scope>
    <source>
        <strain evidence="2 3">Bristol N2</strain>
    </source>
</reference>
<feature type="compositionally biased region" description="Polar residues" evidence="1">
    <location>
        <begin position="1"/>
        <end position="15"/>
    </location>
</feature>
<accession>Q9TZK8</accession>
<feature type="region of interest" description="Disordered" evidence="1">
    <location>
        <begin position="56"/>
        <end position="86"/>
    </location>
</feature>
<feature type="region of interest" description="Disordered" evidence="1">
    <location>
        <begin position="623"/>
        <end position="662"/>
    </location>
</feature>
<evidence type="ECO:0000313" key="3">
    <source>
        <dbReference type="Proteomes" id="UP000001940"/>
    </source>
</evidence>
<name>Q9TZK8_CAEEL</name>
<dbReference type="CD-CODE" id="73A75392">
    <property type="entry name" value="P-granule"/>
</dbReference>
<comment type="interaction">
    <interactant intactId="EBI-314126">
        <id>Q9TZK8</id>
    </interactant>
    <interactant intactId="EBI-316831">
        <id>Q21592</id>
        <label>klc-1</label>
    </interactant>
    <organismsDiffer>false</organismsDiffer>
    <experiments>3</experiments>
</comment>
<dbReference type="InParanoid" id="Q9TZK8"/>
<comment type="interaction">
    <interactant intactId="EBI-314126">
        <id>Q9TZK8</id>
    </interactant>
    <interactant intactId="EBI-314119">
        <id>G5EFS1</id>
        <label>ikb-1</label>
    </interactant>
    <organismsDiffer>false</organismsDiffer>
    <experiments>3</experiments>
</comment>
<dbReference type="HOGENOM" id="CLU_017719_0_0_1"/>
<feature type="region of interest" description="Disordered" evidence="1">
    <location>
        <begin position="492"/>
        <end position="517"/>
    </location>
</feature>
<dbReference type="WormBase" id="C36C9.1">
    <property type="protein sequence ID" value="CE19720"/>
    <property type="gene ID" value="WBGene00016485"/>
    <property type="gene designation" value="meg-4"/>
</dbReference>
<dbReference type="GO" id="GO:0051640">
    <property type="term" value="P:organelle localization"/>
    <property type="evidence" value="ECO:0000315"/>
    <property type="project" value="WormBase"/>
</dbReference>
<protein>
    <submittedName>
        <fullName evidence="2">J domain-containing protein</fullName>
    </submittedName>
</protein>
<feature type="compositionally biased region" description="Polar residues" evidence="1">
    <location>
        <begin position="71"/>
        <end position="86"/>
    </location>
</feature>
<dbReference type="RefSeq" id="NP_508310.1">
    <property type="nucleotide sequence ID" value="NM_075909.4"/>
</dbReference>
<dbReference type="AlphaFoldDB" id="Q9TZK8"/>
<evidence type="ECO:0000313" key="2">
    <source>
        <dbReference type="EMBL" id="CCD66880.1"/>
    </source>
</evidence>
<dbReference type="GO" id="GO:1903863">
    <property type="term" value="P:P granule assembly"/>
    <property type="evidence" value="ECO:0000316"/>
    <property type="project" value="WormBase"/>
</dbReference>
<dbReference type="Bgee" id="WBGene00016485">
    <property type="expression patterns" value="Expressed in germ line (C elegans) and 3 other cell types or tissues"/>
</dbReference>
<feature type="region of interest" description="Disordered" evidence="1">
    <location>
        <begin position="261"/>
        <end position="292"/>
    </location>
</feature>